<feature type="domain" description="AB hydrolase-1" evidence="1">
    <location>
        <begin position="13"/>
        <end position="109"/>
    </location>
</feature>
<evidence type="ECO:0000313" key="3">
    <source>
        <dbReference type="Proteomes" id="UP001224516"/>
    </source>
</evidence>
<dbReference type="RefSeq" id="WP_307909301.1">
    <property type="nucleotide sequence ID" value="NZ_JAVFJF020000050.1"/>
</dbReference>
<keyword evidence="3" id="KW-1185">Reference proteome</keyword>
<organism evidence="2 3">
    <name type="scientific">Chromobacterium amazonense</name>
    <dbReference type="NCBI Taxonomy" id="1382803"/>
    <lineage>
        <taxon>Bacteria</taxon>
        <taxon>Pseudomonadati</taxon>
        <taxon>Pseudomonadota</taxon>
        <taxon>Betaproteobacteria</taxon>
        <taxon>Neisseriales</taxon>
        <taxon>Chromobacteriaceae</taxon>
        <taxon>Chromobacterium</taxon>
    </lineage>
</organism>
<dbReference type="GO" id="GO:0016787">
    <property type="term" value="F:hydrolase activity"/>
    <property type="evidence" value="ECO:0007669"/>
    <property type="project" value="UniProtKB-KW"/>
</dbReference>
<dbReference type="InterPro" id="IPR000073">
    <property type="entry name" value="AB_hydrolase_1"/>
</dbReference>
<comment type="caution">
    <text evidence="2">The sequence shown here is derived from an EMBL/GenBank/DDBJ whole genome shotgun (WGS) entry which is preliminary data.</text>
</comment>
<dbReference type="InterPro" id="IPR050471">
    <property type="entry name" value="AB_hydrolase"/>
</dbReference>
<dbReference type="SUPFAM" id="SSF53474">
    <property type="entry name" value="alpha/beta-Hydrolases"/>
    <property type="match status" value="1"/>
</dbReference>
<reference evidence="2 3" key="1">
    <citation type="submission" date="2023-12" db="EMBL/GenBank/DDBJ databases">
        <title>Evaluation and characterization of a potential secondary metabolite violacein from indigenous Chromobacterium amazonense SAM215.</title>
        <authorList>
            <person name="Tarafdar M.R."/>
            <person name="Abedin S.M."/>
            <person name="Atiqua A."/>
            <person name="Saha A."/>
            <person name="Khan S.N."/>
        </authorList>
    </citation>
    <scope>NUCLEOTIDE SEQUENCE [LARGE SCALE GENOMIC DNA]</scope>
    <source>
        <strain evidence="2 3">SAM215</strain>
    </source>
</reference>
<gene>
    <name evidence="2" type="ORF">QCL97_017595</name>
</gene>
<dbReference type="PANTHER" id="PTHR43433">
    <property type="entry name" value="HYDROLASE, ALPHA/BETA FOLD FAMILY PROTEIN"/>
    <property type="match status" value="1"/>
</dbReference>
<name>A0ABU8V5U3_9NEIS</name>
<protein>
    <submittedName>
        <fullName evidence="2">Alpha/beta hydrolase</fullName>
    </submittedName>
</protein>
<dbReference type="Pfam" id="PF00561">
    <property type="entry name" value="Abhydrolase_1"/>
    <property type="match status" value="1"/>
</dbReference>
<dbReference type="Gene3D" id="3.40.50.1820">
    <property type="entry name" value="alpha/beta hydrolase"/>
    <property type="match status" value="1"/>
</dbReference>
<evidence type="ECO:0000259" key="1">
    <source>
        <dbReference type="Pfam" id="PF00561"/>
    </source>
</evidence>
<keyword evidence="2" id="KW-0378">Hydrolase</keyword>
<dbReference type="InterPro" id="IPR029058">
    <property type="entry name" value="AB_hydrolase_fold"/>
</dbReference>
<proteinExistence type="predicted"/>
<sequence length="238" mass="26361">MTLDYAEYGSGRPLLLLLGFGMSHEDALALGYVAALRDHYRLICVSPRGIGVCPAPSETSAYAMESMVADIADLLTQLGIEKALVWGYSLGAKLALGLAAWHPHCIERILLGGFERKSDFEPETDIVLTTLRQGGEAWRDLWQSLIVVPVDMARRLQAADMHALQALRRGERDWPDMLDLLKQATCPVDLYAADNCFARTDMLKMARQTGRQCEVVSNADHFSLLHCHAAPMALLKHK</sequence>
<accession>A0ABU8V5U3</accession>
<dbReference type="Proteomes" id="UP001224516">
    <property type="component" value="Unassembled WGS sequence"/>
</dbReference>
<dbReference type="PANTHER" id="PTHR43433:SF5">
    <property type="entry name" value="AB HYDROLASE-1 DOMAIN-CONTAINING PROTEIN"/>
    <property type="match status" value="1"/>
</dbReference>
<dbReference type="EMBL" id="JAVFJF020000050">
    <property type="protein sequence ID" value="MEJ8676548.1"/>
    <property type="molecule type" value="Genomic_DNA"/>
</dbReference>
<evidence type="ECO:0000313" key="2">
    <source>
        <dbReference type="EMBL" id="MEJ8676548.1"/>
    </source>
</evidence>